<feature type="transmembrane region" description="Helical" evidence="1">
    <location>
        <begin position="544"/>
        <end position="567"/>
    </location>
</feature>
<dbReference type="PANTHER" id="PTHR46825:SF9">
    <property type="entry name" value="BETA-LACTAMASE-RELATED DOMAIN-CONTAINING PROTEIN"/>
    <property type="match status" value="1"/>
</dbReference>
<evidence type="ECO:0000256" key="1">
    <source>
        <dbReference type="SAM" id="Phobius"/>
    </source>
</evidence>
<dbReference type="InterPro" id="IPR050491">
    <property type="entry name" value="AmpC-like"/>
</dbReference>
<evidence type="ECO:0000259" key="3">
    <source>
        <dbReference type="Pfam" id="PF00144"/>
    </source>
</evidence>
<dbReference type="Proteomes" id="UP000030341">
    <property type="component" value="Chromosome 2"/>
</dbReference>
<evidence type="ECO:0000313" key="4">
    <source>
        <dbReference type="EMBL" id="AIY67373.1"/>
    </source>
</evidence>
<keyword evidence="2" id="KW-0732">Signal</keyword>
<keyword evidence="5" id="KW-1185">Reference proteome</keyword>
<dbReference type="AlphaFoldDB" id="A0A0A7ELF4"/>
<dbReference type="PANTHER" id="PTHR46825">
    <property type="entry name" value="D-ALANYL-D-ALANINE-CARBOXYPEPTIDASE/ENDOPEPTIDASE AMPH"/>
    <property type="match status" value="1"/>
</dbReference>
<gene>
    <name evidence="4" type="ORF">OM33_20280</name>
</gene>
<sequence>MKSLYFLISLLLTSLIFSYTNLAHANNKHALDKQINEIVIKHKIPSIAYAIIEPGKPQYIKVIGNANQKQALQATTSTQYRIGSVSKLFVGIAALQLIEQNKLSFDDTLKTLLPDLEYHNPWADSHPIKLIHLLENTAGWREISLSEFAYSNNPPMSLEQVLAVNPDSRTSRWPAGTRHAYTNTASTVVALIIEKVTGVAFESYVEEHILKPLAMENTTYEGFESEALATGYRKHKPVDYKHILMKPAGAISSTITDMAKLLTLFIKKDSTILSNDMLSRMGFSHSTNVGKFDAGYGITNSARFYKGVKYRGHDGSLPGWMTEFVYSPKFNAGFVLLQNSDNARAIREIGFAISKSLEKYTDTNAHKPSPIPAALMEQSGYYQYINPRFQNRYFLERLSAFNKLHITPDGASFKQVFPPGWQRSLTLNGESDWQNSHGNVVMKQGVDPIEGLVFHYGDRVFKPVSALNACADKLILFIWLILLLGMCFYSIIWPIQVKRKKLTNQFAISLRKNVSSAALSSLLFLVLLGLGLAEPIARLGTLSIFSIGILFSSLMMLVTSALTLRCLYLVKSKLTHKTFFIFSMIFISLQSIIVIYLAWHGAIGLRTWA</sequence>
<accession>A0A0A7ELF4</accession>
<keyword evidence="1" id="KW-0812">Transmembrane</keyword>
<dbReference type="STRING" id="1348114.OM33_20280"/>
<evidence type="ECO:0000313" key="5">
    <source>
        <dbReference type="Proteomes" id="UP000030341"/>
    </source>
</evidence>
<dbReference type="InterPro" id="IPR001466">
    <property type="entry name" value="Beta-lactam-related"/>
</dbReference>
<proteinExistence type="predicted"/>
<reference evidence="4 5" key="1">
    <citation type="submission" date="2014-11" db="EMBL/GenBank/DDBJ databases">
        <title>Complete Genome Sequence of Pseudoalteromonas sp. Strain OCN003 Isolated from Kaneohe Bay, Oahu, Hawaii.</title>
        <authorList>
            <person name="Beurmann S."/>
            <person name="Videau P."/>
            <person name="Ushijima B."/>
            <person name="Smith A.M."/>
            <person name="Aeby G.S."/>
            <person name="Callahan S.M."/>
            <person name="Belcaid M."/>
        </authorList>
    </citation>
    <scope>NUCLEOTIDE SEQUENCE [LARGE SCALE GENOMIC DNA]</scope>
    <source>
        <strain evidence="4 5">OCN003</strain>
    </source>
</reference>
<organism evidence="4 5">
    <name type="scientific">Pseudoalteromonas piratica</name>
    <dbReference type="NCBI Taxonomy" id="1348114"/>
    <lineage>
        <taxon>Bacteria</taxon>
        <taxon>Pseudomonadati</taxon>
        <taxon>Pseudomonadota</taxon>
        <taxon>Gammaproteobacteria</taxon>
        <taxon>Alteromonadales</taxon>
        <taxon>Pseudoalteromonadaceae</taxon>
        <taxon>Pseudoalteromonas</taxon>
    </lineage>
</organism>
<dbReference type="EMBL" id="CP009889">
    <property type="protein sequence ID" value="AIY67373.1"/>
    <property type="molecule type" value="Genomic_DNA"/>
</dbReference>
<dbReference type="Gene3D" id="3.40.710.10">
    <property type="entry name" value="DD-peptidase/beta-lactamase superfamily"/>
    <property type="match status" value="1"/>
</dbReference>
<dbReference type="Pfam" id="PF00144">
    <property type="entry name" value="Beta-lactamase"/>
    <property type="match status" value="1"/>
</dbReference>
<protein>
    <recommendedName>
        <fullName evidence="3">Beta-lactamase-related domain-containing protein</fullName>
    </recommendedName>
</protein>
<feature type="transmembrane region" description="Helical" evidence="1">
    <location>
        <begin position="579"/>
        <end position="599"/>
    </location>
</feature>
<dbReference type="HOGENOM" id="CLU_030709_0_0_6"/>
<dbReference type="SUPFAM" id="SSF56601">
    <property type="entry name" value="beta-lactamase/transpeptidase-like"/>
    <property type="match status" value="1"/>
</dbReference>
<feature type="transmembrane region" description="Helical" evidence="1">
    <location>
        <begin position="514"/>
        <end position="532"/>
    </location>
</feature>
<feature type="domain" description="Beta-lactamase-related" evidence="3">
    <location>
        <begin position="32"/>
        <end position="342"/>
    </location>
</feature>
<feature type="signal peptide" evidence="2">
    <location>
        <begin position="1"/>
        <end position="25"/>
    </location>
</feature>
<dbReference type="KEGG" id="pseo:OM33_20280"/>
<keyword evidence="1" id="KW-0472">Membrane</keyword>
<dbReference type="InterPro" id="IPR012338">
    <property type="entry name" value="Beta-lactam/transpept-like"/>
</dbReference>
<evidence type="ECO:0000256" key="2">
    <source>
        <dbReference type="SAM" id="SignalP"/>
    </source>
</evidence>
<dbReference type="OrthoDB" id="119951at2"/>
<feature type="transmembrane region" description="Helical" evidence="1">
    <location>
        <begin position="474"/>
        <end position="493"/>
    </location>
</feature>
<dbReference type="eggNOG" id="COG1680">
    <property type="taxonomic scope" value="Bacteria"/>
</dbReference>
<dbReference type="RefSeq" id="WP_040136311.1">
    <property type="nucleotide sequence ID" value="NZ_CP009889.1"/>
</dbReference>
<keyword evidence="1" id="KW-1133">Transmembrane helix</keyword>
<feature type="chain" id="PRO_5002028411" description="Beta-lactamase-related domain-containing protein" evidence="2">
    <location>
        <begin position="26"/>
        <end position="609"/>
    </location>
</feature>
<name>A0A0A7ELF4_9GAMM</name>